<keyword evidence="10" id="KW-1185">Reference proteome</keyword>
<organism evidence="9 10">
    <name type="scientific">Thermophilibacter provencensis</name>
    <dbReference type="NCBI Taxonomy" id="1852386"/>
    <lineage>
        <taxon>Bacteria</taxon>
        <taxon>Bacillati</taxon>
        <taxon>Actinomycetota</taxon>
        <taxon>Coriobacteriia</taxon>
        <taxon>Coriobacteriales</taxon>
        <taxon>Atopobiaceae</taxon>
        <taxon>Thermophilibacter</taxon>
    </lineage>
</organism>
<evidence type="ECO:0000256" key="3">
    <source>
        <dbReference type="ARBA" id="ARBA00022960"/>
    </source>
</evidence>
<dbReference type="InterPro" id="IPR042177">
    <property type="entry name" value="Cell/Rod_1"/>
</dbReference>
<accession>A0ABT7V2U2</accession>
<evidence type="ECO:0000256" key="6">
    <source>
        <dbReference type="SAM" id="Coils"/>
    </source>
</evidence>
<dbReference type="PANTHER" id="PTHR34138:SF1">
    <property type="entry name" value="CELL SHAPE-DETERMINING PROTEIN MREC"/>
    <property type="match status" value="1"/>
</dbReference>
<sequence length="325" mass="33434">MGNAKQSSGGRALVVCAVVSVILFTVSCQTGDEGPLGMVRGAFQTVTSPIRHVGALAAAPFQGLGNVMTNLTADQATLSELEAENAQLRARNVELEEAAQSAERLQDLLDLRDSNDLQSTAARIISGSVDSWSSTVTIDKGSSDGVTTGMPVLSSSGVIGQVVSCGANTATVRLLSDENSSISAMVQSSRAQGMLEGSATGDVSLRLVRTSQEVAIGDVVITSGLGGVFPKGLPLGQVTSVENNPGDLYLDISVELFADAENEGEVLVVTSLTEEQRASAEDIAEADAQETSGSQQGSDEDSEDGSSDGANQSQDDGTSQDDQTE</sequence>
<evidence type="ECO:0000256" key="1">
    <source>
        <dbReference type="ARBA" id="ARBA00009369"/>
    </source>
</evidence>
<dbReference type="InterPro" id="IPR042175">
    <property type="entry name" value="Cell/Rod_MreC_2"/>
</dbReference>
<dbReference type="NCBIfam" id="TIGR00219">
    <property type="entry name" value="mreC"/>
    <property type="match status" value="1"/>
</dbReference>
<evidence type="ECO:0000256" key="5">
    <source>
        <dbReference type="PIRNR" id="PIRNR038471"/>
    </source>
</evidence>
<evidence type="ECO:0000313" key="10">
    <source>
        <dbReference type="Proteomes" id="UP001529256"/>
    </source>
</evidence>
<evidence type="ECO:0000256" key="4">
    <source>
        <dbReference type="ARBA" id="ARBA00032089"/>
    </source>
</evidence>
<dbReference type="InterPro" id="IPR007221">
    <property type="entry name" value="MreC"/>
</dbReference>
<comment type="caution">
    <text evidence="9">The sequence shown here is derived from an EMBL/GenBank/DDBJ whole genome shotgun (WGS) entry which is preliminary data.</text>
</comment>
<evidence type="ECO:0000259" key="8">
    <source>
        <dbReference type="Pfam" id="PF04085"/>
    </source>
</evidence>
<protein>
    <recommendedName>
        <fullName evidence="2 5">Cell shape-determining protein MreC</fullName>
    </recommendedName>
    <alternativeName>
        <fullName evidence="4 5">Cell shape protein MreC</fullName>
    </alternativeName>
</protein>
<name>A0ABT7V2U2_9ACTN</name>
<dbReference type="PANTHER" id="PTHR34138">
    <property type="entry name" value="CELL SHAPE-DETERMINING PROTEIN MREC"/>
    <property type="match status" value="1"/>
</dbReference>
<feature type="domain" description="Rod shape-determining protein MreC beta-barrel core" evidence="8">
    <location>
        <begin position="124"/>
        <end position="269"/>
    </location>
</feature>
<comment type="function">
    <text evidence="5">Involved in formation and maintenance of cell shape.</text>
</comment>
<dbReference type="PIRSF" id="PIRSF038471">
    <property type="entry name" value="MreC"/>
    <property type="match status" value="1"/>
</dbReference>
<dbReference type="Gene3D" id="2.40.10.340">
    <property type="entry name" value="Rod shape-determining protein MreC, domain 1"/>
    <property type="match status" value="1"/>
</dbReference>
<evidence type="ECO:0000256" key="2">
    <source>
        <dbReference type="ARBA" id="ARBA00013855"/>
    </source>
</evidence>
<dbReference type="PROSITE" id="PS51257">
    <property type="entry name" value="PROKAR_LIPOPROTEIN"/>
    <property type="match status" value="1"/>
</dbReference>
<feature type="coiled-coil region" evidence="6">
    <location>
        <begin position="71"/>
        <end position="108"/>
    </location>
</feature>
<keyword evidence="6" id="KW-0175">Coiled coil</keyword>
<dbReference type="Proteomes" id="UP001529256">
    <property type="component" value="Unassembled WGS sequence"/>
</dbReference>
<dbReference type="EMBL" id="JAUDEA010000005">
    <property type="protein sequence ID" value="MDM8270918.1"/>
    <property type="molecule type" value="Genomic_DNA"/>
</dbReference>
<feature type="region of interest" description="Disordered" evidence="7">
    <location>
        <begin position="276"/>
        <end position="325"/>
    </location>
</feature>
<reference evidence="9" key="2">
    <citation type="submission" date="2023-06" db="EMBL/GenBank/DDBJ databases">
        <authorList>
            <person name="Zeman M."/>
            <person name="Kubasova T."/>
            <person name="Jahodarova E."/>
            <person name="Nykrynova M."/>
            <person name="Rychlik I."/>
        </authorList>
    </citation>
    <scope>NUCLEOTIDE SEQUENCE</scope>
    <source>
        <strain evidence="9">153_Feed</strain>
    </source>
</reference>
<feature type="compositionally biased region" description="Low complexity" evidence="7">
    <location>
        <begin position="307"/>
        <end position="317"/>
    </location>
</feature>
<comment type="similarity">
    <text evidence="1 5">Belongs to the MreC family.</text>
</comment>
<dbReference type="RefSeq" id="WP_289511013.1">
    <property type="nucleotide sequence ID" value="NZ_JAUDEA010000005.1"/>
</dbReference>
<dbReference type="InterPro" id="IPR055342">
    <property type="entry name" value="MreC_beta-barrel_core"/>
</dbReference>
<keyword evidence="3 5" id="KW-0133">Cell shape</keyword>
<evidence type="ECO:0000256" key="7">
    <source>
        <dbReference type="SAM" id="MobiDB-lite"/>
    </source>
</evidence>
<proteinExistence type="inferred from homology"/>
<gene>
    <name evidence="9" type="primary">mreC</name>
    <name evidence="9" type="ORF">QUW25_04425</name>
</gene>
<reference evidence="9" key="1">
    <citation type="submission" date="2023-06" db="EMBL/GenBank/DDBJ databases">
        <title>Identification and characterization of horizontal gene transfer across gut microbiota members of farm animals based on homology search.</title>
        <authorList>
            <person name="Schwarzerova J."/>
            <person name="Nykrynova M."/>
            <person name="Jureckova K."/>
            <person name="Cejkova D."/>
            <person name="Rychlik I."/>
        </authorList>
    </citation>
    <scope>NUCLEOTIDE SEQUENCE</scope>
    <source>
        <strain evidence="9">153_Feed</strain>
    </source>
</reference>
<dbReference type="Pfam" id="PF04085">
    <property type="entry name" value="MreC"/>
    <property type="match status" value="1"/>
</dbReference>
<dbReference type="Gene3D" id="2.40.10.350">
    <property type="entry name" value="Rod shape-determining protein MreC, domain 2"/>
    <property type="match status" value="1"/>
</dbReference>
<evidence type="ECO:0000313" key="9">
    <source>
        <dbReference type="EMBL" id="MDM8270918.1"/>
    </source>
</evidence>